<accession>A0ACB9FTS7</accession>
<dbReference type="EMBL" id="CM042033">
    <property type="protein sequence ID" value="KAI3774183.1"/>
    <property type="molecule type" value="Genomic_DNA"/>
</dbReference>
<evidence type="ECO:0000313" key="2">
    <source>
        <dbReference type="Proteomes" id="UP001056120"/>
    </source>
</evidence>
<keyword evidence="2" id="KW-1185">Reference proteome</keyword>
<gene>
    <name evidence="1" type="ORF">L1987_48728</name>
</gene>
<organism evidence="1 2">
    <name type="scientific">Smallanthus sonchifolius</name>
    <dbReference type="NCBI Taxonomy" id="185202"/>
    <lineage>
        <taxon>Eukaryota</taxon>
        <taxon>Viridiplantae</taxon>
        <taxon>Streptophyta</taxon>
        <taxon>Embryophyta</taxon>
        <taxon>Tracheophyta</taxon>
        <taxon>Spermatophyta</taxon>
        <taxon>Magnoliopsida</taxon>
        <taxon>eudicotyledons</taxon>
        <taxon>Gunneridae</taxon>
        <taxon>Pentapetalae</taxon>
        <taxon>asterids</taxon>
        <taxon>campanulids</taxon>
        <taxon>Asterales</taxon>
        <taxon>Asteraceae</taxon>
        <taxon>Asteroideae</taxon>
        <taxon>Heliantheae alliance</taxon>
        <taxon>Millerieae</taxon>
        <taxon>Smallanthus</taxon>
    </lineage>
</organism>
<evidence type="ECO:0000313" key="1">
    <source>
        <dbReference type="EMBL" id="KAI3774183.1"/>
    </source>
</evidence>
<protein>
    <submittedName>
        <fullName evidence="1">Uncharacterized protein</fullName>
    </submittedName>
</protein>
<reference evidence="1 2" key="2">
    <citation type="journal article" date="2022" name="Mol. Ecol. Resour.">
        <title>The genomes of chicory, endive, great burdock and yacon provide insights into Asteraceae paleo-polyploidization history and plant inulin production.</title>
        <authorList>
            <person name="Fan W."/>
            <person name="Wang S."/>
            <person name="Wang H."/>
            <person name="Wang A."/>
            <person name="Jiang F."/>
            <person name="Liu H."/>
            <person name="Zhao H."/>
            <person name="Xu D."/>
            <person name="Zhang Y."/>
        </authorList>
    </citation>
    <scope>NUCLEOTIDE SEQUENCE [LARGE SCALE GENOMIC DNA]</scope>
    <source>
        <strain evidence="2">cv. Yunnan</strain>
        <tissue evidence="1">Leaves</tissue>
    </source>
</reference>
<name>A0ACB9FTS7_9ASTR</name>
<dbReference type="Proteomes" id="UP001056120">
    <property type="component" value="Linkage Group LG16"/>
</dbReference>
<comment type="caution">
    <text evidence="1">The sequence shown here is derived from an EMBL/GenBank/DDBJ whole genome shotgun (WGS) entry which is preliminary data.</text>
</comment>
<proteinExistence type="predicted"/>
<reference evidence="2" key="1">
    <citation type="journal article" date="2022" name="Mol. Ecol. Resour.">
        <title>The genomes of chicory, endive, great burdock and yacon provide insights into Asteraceae palaeo-polyploidization history and plant inulin production.</title>
        <authorList>
            <person name="Fan W."/>
            <person name="Wang S."/>
            <person name="Wang H."/>
            <person name="Wang A."/>
            <person name="Jiang F."/>
            <person name="Liu H."/>
            <person name="Zhao H."/>
            <person name="Xu D."/>
            <person name="Zhang Y."/>
        </authorList>
    </citation>
    <scope>NUCLEOTIDE SEQUENCE [LARGE SCALE GENOMIC DNA]</scope>
    <source>
        <strain evidence="2">cv. Yunnan</strain>
    </source>
</reference>
<sequence length="112" mass="11511">MTEIEEMVVEWKVAMGGGRSGINSDRMAEEDALARLAERPPAVSTSVGDLSVPSPTTASKPAAQPFPELVDVEKTQGSGVEVVARPAKMAKVVPSPANPSSGAGEAHGKTIT</sequence>